<evidence type="ECO:0000313" key="1">
    <source>
        <dbReference type="EMBL" id="GES96779.1"/>
    </source>
</evidence>
<evidence type="ECO:0000313" key="2">
    <source>
        <dbReference type="Proteomes" id="UP000615446"/>
    </source>
</evidence>
<name>A0A8H3M541_9GLOM</name>
<gene>
    <name evidence="1" type="ORF">RCL2_002339500</name>
</gene>
<organism evidence="1 2">
    <name type="scientific">Rhizophagus clarus</name>
    <dbReference type="NCBI Taxonomy" id="94130"/>
    <lineage>
        <taxon>Eukaryota</taxon>
        <taxon>Fungi</taxon>
        <taxon>Fungi incertae sedis</taxon>
        <taxon>Mucoromycota</taxon>
        <taxon>Glomeromycotina</taxon>
        <taxon>Glomeromycetes</taxon>
        <taxon>Glomerales</taxon>
        <taxon>Glomeraceae</taxon>
        <taxon>Rhizophagus</taxon>
    </lineage>
</organism>
<dbReference type="EMBL" id="BLAL01000252">
    <property type="protein sequence ID" value="GES96779.1"/>
    <property type="molecule type" value="Genomic_DNA"/>
</dbReference>
<dbReference type="AlphaFoldDB" id="A0A8H3M541"/>
<dbReference type="OrthoDB" id="2373244at2759"/>
<dbReference type="Proteomes" id="UP000615446">
    <property type="component" value="Unassembled WGS sequence"/>
</dbReference>
<sequence length="198" mass="22685">MAGIATRYVTENELNTEISIEELSKYAPALNILLTDKEYSKQYEDEGIHYPDHFSLESVKERLDMYDVSKAPGLQALVDIMIMFCIRPAKIKTLYISNEGIQDAISFRQLRDPEKFRVLWFNTFLKKDEFLPEIGKPLLLSSLRKLGAVFTVVSHDAKNLSEAMTIASKALHHSSENHAPPAKNYTIVNYWLRGEPYN</sequence>
<reference evidence="1" key="1">
    <citation type="submission" date="2019-10" db="EMBL/GenBank/DDBJ databases">
        <title>Conservation and host-specific expression of non-tandemly repeated heterogenous ribosome RNA gene in arbuscular mycorrhizal fungi.</title>
        <authorList>
            <person name="Maeda T."/>
            <person name="Kobayashi Y."/>
            <person name="Nakagawa T."/>
            <person name="Ezawa T."/>
            <person name="Yamaguchi K."/>
            <person name="Bino T."/>
            <person name="Nishimoto Y."/>
            <person name="Shigenobu S."/>
            <person name="Kawaguchi M."/>
        </authorList>
    </citation>
    <scope>NUCLEOTIDE SEQUENCE</scope>
    <source>
        <strain evidence="1">HR1</strain>
    </source>
</reference>
<accession>A0A8H3M541</accession>
<protein>
    <submittedName>
        <fullName evidence="1">Uncharacterized protein</fullName>
    </submittedName>
</protein>
<comment type="caution">
    <text evidence="1">The sequence shown here is derived from an EMBL/GenBank/DDBJ whole genome shotgun (WGS) entry which is preliminary data.</text>
</comment>
<proteinExistence type="predicted"/>